<feature type="compositionally biased region" description="Polar residues" evidence="1">
    <location>
        <begin position="125"/>
        <end position="134"/>
    </location>
</feature>
<evidence type="ECO:0000256" key="1">
    <source>
        <dbReference type="SAM" id="MobiDB-lite"/>
    </source>
</evidence>
<accession>A0A182UCA6</accession>
<protein>
    <submittedName>
        <fullName evidence="2">Uncharacterized protein</fullName>
    </submittedName>
</protein>
<organism evidence="2 3">
    <name type="scientific">Anopheles melas</name>
    <dbReference type="NCBI Taxonomy" id="34690"/>
    <lineage>
        <taxon>Eukaryota</taxon>
        <taxon>Metazoa</taxon>
        <taxon>Ecdysozoa</taxon>
        <taxon>Arthropoda</taxon>
        <taxon>Hexapoda</taxon>
        <taxon>Insecta</taxon>
        <taxon>Pterygota</taxon>
        <taxon>Neoptera</taxon>
        <taxon>Endopterygota</taxon>
        <taxon>Diptera</taxon>
        <taxon>Nematocera</taxon>
        <taxon>Culicoidea</taxon>
        <taxon>Culicidae</taxon>
        <taxon>Anophelinae</taxon>
        <taxon>Anopheles</taxon>
    </lineage>
</organism>
<feature type="compositionally biased region" description="Low complexity" evidence="1">
    <location>
        <begin position="76"/>
        <end position="90"/>
    </location>
</feature>
<dbReference type="Proteomes" id="UP000075902">
    <property type="component" value="Unassembled WGS sequence"/>
</dbReference>
<dbReference type="AlphaFoldDB" id="A0A182UCA6"/>
<feature type="compositionally biased region" description="Basic and acidic residues" evidence="1">
    <location>
        <begin position="138"/>
        <end position="155"/>
    </location>
</feature>
<feature type="region of interest" description="Disordered" evidence="1">
    <location>
        <begin position="64"/>
        <end position="90"/>
    </location>
</feature>
<proteinExistence type="predicted"/>
<reference evidence="2" key="2">
    <citation type="submission" date="2020-05" db="UniProtKB">
        <authorList>
            <consortium name="EnsemblMetazoa"/>
        </authorList>
    </citation>
    <scope>IDENTIFICATION</scope>
    <source>
        <strain evidence="2">CM1001059</strain>
    </source>
</reference>
<dbReference type="VEuPathDB" id="VectorBase:AMEC017814"/>
<evidence type="ECO:0000313" key="2">
    <source>
        <dbReference type="EnsemblMetazoa" id="AMEC017814-PA"/>
    </source>
</evidence>
<evidence type="ECO:0000313" key="3">
    <source>
        <dbReference type="Proteomes" id="UP000075902"/>
    </source>
</evidence>
<sequence>MVSGAATGMRLQDCQIVIVALARSIAGYRSEDCINSGATDTKTGTRAVTVIIKLRAKPLLGTGDNQGNFARTRPRLNGTTSSGLSRSSSGLLGDTTRIRSSVNCAVFVGMGRVRPVCDRHIYHTRGTSRATKQQPLHRMPERAVLLREGKPPSWS</sequence>
<keyword evidence="3" id="KW-1185">Reference proteome</keyword>
<name>A0A182UCA6_9DIPT</name>
<reference evidence="3" key="1">
    <citation type="submission" date="2014-01" db="EMBL/GenBank/DDBJ databases">
        <title>The Genome Sequence of Anopheles melas CM1001059_A (V2).</title>
        <authorList>
            <consortium name="The Broad Institute Genomics Platform"/>
            <person name="Neafsey D.E."/>
            <person name="Besansky N."/>
            <person name="Howell P."/>
            <person name="Walton C."/>
            <person name="Young S.K."/>
            <person name="Zeng Q."/>
            <person name="Gargeya S."/>
            <person name="Fitzgerald M."/>
            <person name="Haas B."/>
            <person name="Abouelleil A."/>
            <person name="Allen A.W."/>
            <person name="Alvarado L."/>
            <person name="Arachchi H.M."/>
            <person name="Berlin A.M."/>
            <person name="Chapman S.B."/>
            <person name="Gainer-Dewar J."/>
            <person name="Goldberg J."/>
            <person name="Griggs A."/>
            <person name="Gujja S."/>
            <person name="Hansen M."/>
            <person name="Howarth C."/>
            <person name="Imamovic A."/>
            <person name="Ireland A."/>
            <person name="Larimer J."/>
            <person name="McCowan C."/>
            <person name="Murphy C."/>
            <person name="Pearson M."/>
            <person name="Poon T.W."/>
            <person name="Priest M."/>
            <person name="Roberts A."/>
            <person name="Saif S."/>
            <person name="Shea T."/>
            <person name="Sisk P."/>
            <person name="Sykes S."/>
            <person name="Wortman J."/>
            <person name="Nusbaum C."/>
            <person name="Birren B."/>
        </authorList>
    </citation>
    <scope>NUCLEOTIDE SEQUENCE [LARGE SCALE GENOMIC DNA]</scope>
    <source>
        <strain evidence="3">CM1001059</strain>
    </source>
</reference>
<dbReference type="EnsemblMetazoa" id="AMEC017814-RA">
    <property type="protein sequence ID" value="AMEC017814-PA"/>
    <property type="gene ID" value="AMEC017814"/>
</dbReference>
<feature type="region of interest" description="Disordered" evidence="1">
    <location>
        <begin position="125"/>
        <end position="155"/>
    </location>
</feature>